<dbReference type="Gramene" id="PVH47425">
    <property type="protein sequence ID" value="PVH47425"/>
    <property type="gene ID" value="PAHAL_4G059100"/>
</dbReference>
<proteinExistence type="predicted"/>
<dbReference type="PROSITE" id="PS51257">
    <property type="entry name" value="PROKAR_LIPOPROTEIN"/>
    <property type="match status" value="1"/>
</dbReference>
<dbReference type="Proteomes" id="UP000243499">
    <property type="component" value="Chromosome 4"/>
</dbReference>
<evidence type="ECO:0000313" key="2">
    <source>
        <dbReference type="EMBL" id="PVH47425.1"/>
    </source>
</evidence>
<reference evidence="2" key="1">
    <citation type="submission" date="2018-04" db="EMBL/GenBank/DDBJ databases">
        <title>WGS assembly of Panicum hallii.</title>
        <authorList>
            <person name="Lovell J."/>
            <person name="Jenkins J."/>
            <person name="Lowry D."/>
            <person name="Mamidi S."/>
            <person name="Sreedasyam A."/>
            <person name="Weng X."/>
            <person name="Barry K."/>
            <person name="Bonette J."/>
            <person name="Campitelli B."/>
            <person name="Daum C."/>
            <person name="Gordon S."/>
            <person name="Gould B."/>
            <person name="Lipzen A."/>
            <person name="Macqueen A."/>
            <person name="Palacio-Mejia J."/>
            <person name="Plott C."/>
            <person name="Shakirov E."/>
            <person name="Shu S."/>
            <person name="Yoshinaga Y."/>
            <person name="Zane M."/>
            <person name="Rokhsar D."/>
            <person name="Grimwood J."/>
            <person name="Schmutz J."/>
            <person name="Juenger T."/>
        </authorList>
    </citation>
    <scope>NUCLEOTIDE SEQUENCE [LARGE SCALE GENOMIC DNA]</scope>
    <source>
        <strain evidence="2">FIL2</strain>
    </source>
</reference>
<dbReference type="EMBL" id="CM008049">
    <property type="protein sequence ID" value="PVH47425.1"/>
    <property type="molecule type" value="Genomic_DNA"/>
</dbReference>
<gene>
    <name evidence="2" type="ORF">PAHAL_4G059100</name>
</gene>
<organism evidence="2">
    <name type="scientific">Panicum hallii</name>
    <dbReference type="NCBI Taxonomy" id="206008"/>
    <lineage>
        <taxon>Eukaryota</taxon>
        <taxon>Viridiplantae</taxon>
        <taxon>Streptophyta</taxon>
        <taxon>Embryophyta</taxon>
        <taxon>Tracheophyta</taxon>
        <taxon>Spermatophyta</taxon>
        <taxon>Magnoliopsida</taxon>
        <taxon>Liliopsida</taxon>
        <taxon>Poales</taxon>
        <taxon>Poaceae</taxon>
        <taxon>PACMAD clade</taxon>
        <taxon>Panicoideae</taxon>
        <taxon>Panicodae</taxon>
        <taxon>Paniceae</taxon>
        <taxon>Panicinae</taxon>
        <taxon>Panicum</taxon>
        <taxon>Panicum sect. Panicum</taxon>
    </lineage>
</organism>
<protein>
    <submittedName>
        <fullName evidence="2">Uncharacterized protein</fullName>
    </submittedName>
</protein>
<accession>A0A2T8JBY9</accession>
<name>A0A2T8JBY9_9POAL</name>
<feature type="region of interest" description="Disordered" evidence="1">
    <location>
        <begin position="51"/>
        <end position="72"/>
    </location>
</feature>
<sequence>MKIPNMGPLQPIVKPTRPPWGRTCATSSGAGACIWARASCSTSGSAPFFPELQPPRRRPAANAVPSEGLHQGSRAKDCIRGCMISYSVSLLFSSASSDWIELLGFSIWDMRPALP</sequence>
<evidence type="ECO:0000256" key="1">
    <source>
        <dbReference type="SAM" id="MobiDB-lite"/>
    </source>
</evidence>
<dbReference type="AlphaFoldDB" id="A0A2T8JBY9"/>